<dbReference type="PANTHER" id="PTHR33086:SF96">
    <property type="entry name" value="DUF1618 DOMAIN-CONTAINING PROTEIN"/>
    <property type="match status" value="1"/>
</dbReference>
<accession>A0A8I6X6X6</accession>
<name>A0A8I6X6X6_HORVV</name>
<evidence type="ECO:0000259" key="1">
    <source>
        <dbReference type="Pfam" id="PF07762"/>
    </source>
</evidence>
<organism evidence="2 3">
    <name type="scientific">Hordeum vulgare subsp. vulgare</name>
    <name type="common">Domesticated barley</name>
    <dbReference type="NCBI Taxonomy" id="112509"/>
    <lineage>
        <taxon>Eukaryota</taxon>
        <taxon>Viridiplantae</taxon>
        <taxon>Streptophyta</taxon>
        <taxon>Embryophyta</taxon>
        <taxon>Tracheophyta</taxon>
        <taxon>Spermatophyta</taxon>
        <taxon>Magnoliopsida</taxon>
        <taxon>Liliopsida</taxon>
        <taxon>Poales</taxon>
        <taxon>Poaceae</taxon>
        <taxon>BOP clade</taxon>
        <taxon>Pooideae</taxon>
        <taxon>Triticodae</taxon>
        <taxon>Triticeae</taxon>
        <taxon>Hordeinae</taxon>
        <taxon>Hordeum</taxon>
    </lineage>
</organism>
<gene>
    <name evidence="2" type="primary">LOC123439796</name>
</gene>
<dbReference type="EnsemblPlants" id="HORVU.MOREX.r3.3HG0257080.1">
    <property type="protein sequence ID" value="HORVU.MOREX.r3.3HG0257080.1"/>
    <property type="gene ID" value="HORVU.MOREX.r3.3HG0257080"/>
</dbReference>
<dbReference type="GeneID" id="123439796"/>
<dbReference type="PANTHER" id="PTHR33086">
    <property type="entry name" value="OS05G0468200 PROTEIN-RELATED"/>
    <property type="match status" value="1"/>
</dbReference>
<evidence type="ECO:0000313" key="2">
    <source>
        <dbReference type="EnsemblPlants" id="HORVU.MOREX.r3.3HG0257080.1"/>
    </source>
</evidence>
<feature type="domain" description="DUF1618" evidence="1">
    <location>
        <begin position="204"/>
        <end position="326"/>
    </location>
</feature>
<keyword evidence="3" id="KW-1185">Reference proteome</keyword>
<sequence length="414" mass="45053">MAPPSSSSRPPLPPSSWLILGSIPRVSATAGGGDASLALTAPPGVSILNVSQRVFPEAASPHHFPFVLATDPSGLLLLQANLSRPPSRQILEGPASQGVYWKLSTSRYFVLDATAAPGTAFHLPDPEPPNTILHQALLGLLVSPGGGGHYMVAELQPIIGADKATLLCFSTEVGEWVEKRVHYPLPPRPLVPIGVVAHHGRLWWVDLSWGVINCDPFADKPVLGFVPFPPGSVLKCREGWGVTDKYRYVGVSDGKLRFVDTYARSSADAPKVAVWTLADPDSTEWTLEQEATFAEIWGDKSYKATRLPKEMPVLALIHPKNPCVVYFFLETQLFGVDVRTRKVVDCKPYGLVAPPTCYLASRFVRAWELPHPLPAGMLNWCKGIKAKKAKARPPHQPSPGDYHLVGHTRQTFVG</sequence>
<evidence type="ECO:0000313" key="3">
    <source>
        <dbReference type="Proteomes" id="UP000011116"/>
    </source>
</evidence>
<dbReference type="KEGG" id="hvg:123439796"/>
<protein>
    <recommendedName>
        <fullName evidence="1">DUF1618 domain-containing protein</fullName>
    </recommendedName>
</protein>
<dbReference type="Pfam" id="PF07762">
    <property type="entry name" value="DUF1618"/>
    <property type="match status" value="1"/>
</dbReference>
<proteinExistence type="predicted"/>
<dbReference type="AlphaFoldDB" id="A0A8I6X6X6"/>
<dbReference type="RefSeq" id="XP_044972405.1">
    <property type="nucleotide sequence ID" value="XM_045116470.1"/>
</dbReference>
<reference evidence="3" key="1">
    <citation type="journal article" date="2012" name="Nature">
        <title>A physical, genetic and functional sequence assembly of the barley genome.</title>
        <authorList>
            <consortium name="The International Barley Genome Sequencing Consortium"/>
            <person name="Mayer K.F."/>
            <person name="Waugh R."/>
            <person name="Brown J.W."/>
            <person name="Schulman A."/>
            <person name="Langridge P."/>
            <person name="Platzer M."/>
            <person name="Fincher G.B."/>
            <person name="Muehlbauer G.J."/>
            <person name="Sato K."/>
            <person name="Close T.J."/>
            <person name="Wise R.P."/>
            <person name="Stein N."/>
        </authorList>
    </citation>
    <scope>NUCLEOTIDE SEQUENCE [LARGE SCALE GENOMIC DNA]</scope>
    <source>
        <strain evidence="3">cv. Morex</strain>
    </source>
</reference>
<dbReference type="Gramene" id="HORVU.MOREX.r3.3HG0257080.1">
    <property type="protein sequence ID" value="HORVU.MOREX.r3.3HG0257080.1"/>
    <property type="gene ID" value="HORVU.MOREX.r3.3HG0257080"/>
</dbReference>
<reference evidence="2" key="2">
    <citation type="submission" date="2020-10" db="EMBL/GenBank/DDBJ databases">
        <authorList>
            <person name="Scholz U."/>
            <person name="Mascher M."/>
            <person name="Fiebig A."/>
        </authorList>
    </citation>
    <scope>NUCLEOTIDE SEQUENCE [LARGE SCALE GENOMIC DNA]</scope>
    <source>
        <strain evidence="2">cv. Morex</strain>
    </source>
</reference>
<dbReference type="Proteomes" id="UP000011116">
    <property type="component" value="Chromosome 3H"/>
</dbReference>
<dbReference type="InterPro" id="IPR011676">
    <property type="entry name" value="DUF1618"/>
</dbReference>
<dbReference type="OrthoDB" id="589927at2759"/>
<reference evidence="2" key="3">
    <citation type="submission" date="2022-01" db="UniProtKB">
        <authorList>
            <consortium name="EnsemblPlants"/>
        </authorList>
    </citation>
    <scope>IDENTIFICATION</scope>
    <source>
        <strain evidence="2">subsp. vulgare</strain>
    </source>
</reference>
<dbReference type="Gramene" id="HORVU.MOREX.r2.3HG0213450.1">
    <property type="protein sequence ID" value="HORVU.MOREX.r2.3HG0213450.1"/>
    <property type="gene ID" value="HORVU.MOREX.r2.3HG0213450"/>
</dbReference>